<dbReference type="Proteomes" id="UP000822688">
    <property type="component" value="Chromosome 9"/>
</dbReference>
<feature type="region of interest" description="Disordered" evidence="1">
    <location>
        <begin position="420"/>
        <end position="441"/>
    </location>
</feature>
<comment type="caution">
    <text evidence="2">The sequence shown here is derived from an EMBL/GenBank/DDBJ whole genome shotgun (WGS) entry which is preliminary data.</text>
</comment>
<evidence type="ECO:0000313" key="2">
    <source>
        <dbReference type="EMBL" id="KAG0561946.1"/>
    </source>
</evidence>
<feature type="compositionally biased region" description="Basic residues" evidence="1">
    <location>
        <begin position="85"/>
        <end position="98"/>
    </location>
</feature>
<dbReference type="PANTHER" id="PTHR22684:SF0">
    <property type="entry name" value="RIBOSOME QUALITY CONTROL COMPLEX SUBUNIT TCF25"/>
    <property type="match status" value="1"/>
</dbReference>
<feature type="compositionally biased region" description="Acidic residues" evidence="1">
    <location>
        <begin position="49"/>
        <end position="65"/>
    </location>
</feature>
<dbReference type="InterPro" id="IPR006994">
    <property type="entry name" value="TCF25/Rqc1"/>
</dbReference>
<protein>
    <recommendedName>
        <fullName evidence="4">Transcription factor 25</fullName>
    </recommendedName>
</protein>
<evidence type="ECO:0000256" key="1">
    <source>
        <dbReference type="SAM" id="MobiDB-lite"/>
    </source>
</evidence>
<feature type="compositionally biased region" description="Basic and acidic residues" evidence="1">
    <location>
        <begin position="66"/>
        <end position="77"/>
    </location>
</feature>
<evidence type="ECO:0008006" key="4">
    <source>
        <dbReference type="Google" id="ProtNLM"/>
    </source>
</evidence>
<proteinExistence type="predicted"/>
<dbReference type="AlphaFoldDB" id="A0A8T0GQP9"/>
<feature type="compositionally biased region" description="Basic and acidic residues" evidence="1">
    <location>
        <begin position="427"/>
        <end position="441"/>
    </location>
</feature>
<dbReference type="EMBL" id="CM026430">
    <property type="protein sequence ID" value="KAG0561946.1"/>
    <property type="molecule type" value="Genomic_DNA"/>
</dbReference>
<reference evidence="2" key="1">
    <citation type="submission" date="2020-06" db="EMBL/GenBank/DDBJ databases">
        <title>WGS assembly of Ceratodon purpureus strain R40.</title>
        <authorList>
            <person name="Carey S.B."/>
            <person name="Jenkins J."/>
            <person name="Shu S."/>
            <person name="Lovell J.T."/>
            <person name="Sreedasyam A."/>
            <person name="Maumus F."/>
            <person name="Tiley G.P."/>
            <person name="Fernandez-Pozo N."/>
            <person name="Barry K."/>
            <person name="Chen C."/>
            <person name="Wang M."/>
            <person name="Lipzen A."/>
            <person name="Daum C."/>
            <person name="Saski C.A."/>
            <person name="Payton A.C."/>
            <person name="Mcbreen J.C."/>
            <person name="Conrad R.E."/>
            <person name="Kollar L.M."/>
            <person name="Olsson S."/>
            <person name="Huttunen S."/>
            <person name="Landis J.B."/>
            <person name="Wickett N.J."/>
            <person name="Johnson M.G."/>
            <person name="Rensing S.A."/>
            <person name="Grimwood J."/>
            <person name="Schmutz J."/>
            <person name="Mcdaniel S.F."/>
        </authorList>
    </citation>
    <scope>NUCLEOTIDE SEQUENCE</scope>
    <source>
        <strain evidence="2">R40</strain>
    </source>
</reference>
<sequence>MSARMVKRALQEQKPSAAAVAADDGTDSEDDRSQAQTAKMNMFDLLGSQDDEDSVANENEDEEDKEDSREAVVEKKVVPTVNVTKSKKKKSKGKKKGKTLTSAVPETNPAAEESVDELLEKLALERHGETTSTSDTTTSWPVSNVSDILAVDPRHLRAEDELRRIFGSKVINAVEKSGEGSGLLSGRRRQPSRRGGRNLLKKSLLVTPLDNWPRLEGGLTMECTDQVAGLSFFRYVFSSAYQEVQKKYEECVASHDPHTLAKLVYQHPYHIDSLLALSEVYKDLGEVQQSAELLERCIYALECAWHPAFNVTSGKCRLLELWDENKPLFYALFKHMQHLGRRGCHRTALEVCKLILSLDSDDPMGALFCIDYFALRAEQYEWLQRFSNEYITREDSLQLLPNFSFSLALAQFHIEASRSSSSSARPSSDKRQLPESSSEDKQSSLSLVQQALMLHPSVLRKIVDKAPIKEDAAWTKILSHNYFSNATPGGPTLEHLINIYTERNYLVWRAPDVQAWLKRAAQAVVDAADRAEAGNDGGEIANWATVRQEAFSADKNEYKHLLLSEFSDSGTTSTLPPEEMQHLVFGHGPGDPGGLMPPQNVLAGMQNVDLEGGNAALLFLRSLLEHGIRLGAIPPGEGAENDTEVDVDLVGENEGAFDDEDSNYYGSD</sequence>
<dbReference type="GO" id="GO:1990112">
    <property type="term" value="C:RQC complex"/>
    <property type="evidence" value="ECO:0007669"/>
    <property type="project" value="TreeGrafter"/>
</dbReference>
<feature type="region of interest" description="Disordered" evidence="1">
    <location>
        <begin position="1"/>
        <end position="113"/>
    </location>
</feature>
<gene>
    <name evidence="2" type="ORF">KC19_9G105300</name>
</gene>
<organism evidence="2 3">
    <name type="scientific">Ceratodon purpureus</name>
    <name type="common">Fire moss</name>
    <name type="synonym">Dicranum purpureum</name>
    <dbReference type="NCBI Taxonomy" id="3225"/>
    <lineage>
        <taxon>Eukaryota</taxon>
        <taxon>Viridiplantae</taxon>
        <taxon>Streptophyta</taxon>
        <taxon>Embryophyta</taxon>
        <taxon>Bryophyta</taxon>
        <taxon>Bryophytina</taxon>
        <taxon>Bryopsida</taxon>
        <taxon>Dicranidae</taxon>
        <taxon>Pseudoditrichales</taxon>
        <taxon>Ditrichaceae</taxon>
        <taxon>Ceratodon</taxon>
    </lineage>
</organism>
<keyword evidence="3" id="KW-1185">Reference proteome</keyword>
<dbReference type="PANTHER" id="PTHR22684">
    <property type="entry name" value="NULP1-RELATED"/>
    <property type="match status" value="1"/>
</dbReference>
<evidence type="ECO:0000313" key="3">
    <source>
        <dbReference type="Proteomes" id="UP000822688"/>
    </source>
</evidence>
<accession>A0A8T0GQP9</accession>
<dbReference type="Pfam" id="PF04910">
    <property type="entry name" value="Tcf25"/>
    <property type="match status" value="1"/>
</dbReference>
<name>A0A8T0GQP9_CERPU</name>